<reference evidence="1 2" key="1">
    <citation type="submission" date="2021-06" db="EMBL/GenBank/DDBJ databases">
        <authorList>
            <person name="Kallberg Y."/>
            <person name="Tangrot J."/>
            <person name="Rosling A."/>
        </authorList>
    </citation>
    <scope>NUCLEOTIDE SEQUENCE [LARGE SCALE GENOMIC DNA]</scope>
    <source>
        <strain evidence="1 2">120-4 pot B 10/14</strain>
    </source>
</reference>
<evidence type="ECO:0000313" key="1">
    <source>
        <dbReference type="EMBL" id="CAG8854250.1"/>
    </source>
</evidence>
<proteinExistence type="predicted"/>
<dbReference type="Proteomes" id="UP000789901">
    <property type="component" value="Unassembled WGS sequence"/>
</dbReference>
<organism evidence="1 2">
    <name type="scientific">Gigaspora margarita</name>
    <dbReference type="NCBI Taxonomy" id="4874"/>
    <lineage>
        <taxon>Eukaryota</taxon>
        <taxon>Fungi</taxon>
        <taxon>Fungi incertae sedis</taxon>
        <taxon>Mucoromycota</taxon>
        <taxon>Glomeromycotina</taxon>
        <taxon>Glomeromycetes</taxon>
        <taxon>Diversisporales</taxon>
        <taxon>Gigasporaceae</taxon>
        <taxon>Gigaspora</taxon>
    </lineage>
</organism>
<keyword evidence="2" id="KW-1185">Reference proteome</keyword>
<dbReference type="EMBL" id="CAJVQB010135243">
    <property type="protein sequence ID" value="CAG8854250.1"/>
    <property type="molecule type" value="Genomic_DNA"/>
</dbReference>
<gene>
    <name evidence="1" type="ORF">GMARGA_LOCUS43071</name>
</gene>
<accession>A0ABN7XI38</accession>
<comment type="caution">
    <text evidence="1">The sequence shown here is derived from an EMBL/GenBank/DDBJ whole genome shotgun (WGS) entry which is preliminary data.</text>
</comment>
<name>A0ABN7XI38_GIGMA</name>
<protein>
    <submittedName>
        <fullName evidence="1">33006_t:CDS:1</fullName>
    </submittedName>
</protein>
<sequence>YINAAATNNNISTLKLEEALERTISPSTNPHTLAHIILYYDIQN</sequence>
<feature type="non-terminal residue" evidence="1">
    <location>
        <position position="1"/>
    </location>
</feature>
<evidence type="ECO:0000313" key="2">
    <source>
        <dbReference type="Proteomes" id="UP000789901"/>
    </source>
</evidence>